<sequence>MGKFGDLIKEARIERELDQKDVQMETGIDYTLLSRLEKGERLPSKEQVYHLADFYSIKRRELLIAWNSDKVISCFKDVENDMAIQIIDNIKETIRNKE</sequence>
<protein>
    <submittedName>
        <fullName evidence="2">Helix-turn-helix domain-containing protein</fullName>
    </submittedName>
</protein>
<dbReference type="InterPro" id="IPR010982">
    <property type="entry name" value="Lambda_DNA-bd_dom_sf"/>
</dbReference>
<dbReference type="Pfam" id="PF12844">
    <property type="entry name" value="HTH_19"/>
    <property type="match status" value="1"/>
</dbReference>
<dbReference type="PROSITE" id="PS50943">
    <property type="entry name" value="HTH_CROC1"/>
    <property type="match status" value="1"/>
</dbReference>
<dbReference type="SMART" id="SM00530">
    <property type="entry name" value="HTH_XRE"/>
    <property type="match status" value="1"/>
</dbReference>
<dbReference type="SUPFAM" id="SSF47413">
    <property type="entry name" value="lambda repressor-like DNA-binding domains"/>
    <property type="match status" value="1"/>
</dbReference>
<dbReference type="AlphaFoldDB" id="E5WW53"/>
<dbReference type="GO" id="GO:0003677">
    <property type="term" value="F:DNA binding"/>
    <property type="evidence" value="ECO:0007669"/>
    <property type="project" value="InterPro"/>
</dbReference>
<evidence type="ECO:0000313" key="3">
    <source>
        <dbReference type="Proteomes" id="UP000003246"/>
    </source>
</evidence>
<dbReference type="Gene3D" id="1.10.260.40">
    <property type="entry name" value="lambda repressor-like DNA-binding domains"/>
    <property type="match status" value="1"/>
</dbReference>
<feature type="domain" description="HTH cro/C1-type" evidence="1">
    <location>
        <begin position="8"/>
        <end position="62"/>
    </location>
</feature>
<dbReference type="InterPro" id="IPR001387">
    <property type="entry name" value="Cro/C1-type_HTH"/>
</dbReference>
<dbReference type="HOGENOM" id="CLU_161891_0_0_10"/>
<dbReference type="CDD" id="cd00093">
    <property type="entry name" value="HTH_XRE"/>
    <property type="match status" value="1"/>
</dbReference>
<gene>
    <name evidence="2" type="ORF">HMPREF1016_01063</name>
</gene>
<evidence type="ECO:0000259" key="1">
    <source>
        <dbReference type="PROSITE" id="PS50943"/>
    </source>
</evidence>
<dbReference type="Proteomes" id="UP000003246">
    <property type="component" value="Unassembled WGS sequence"/>
</dbReference>
<comment type="caution">
    <text evidence="2">The sequence shown here is derived from an EMBL/GenBank/DDBJ whole genome shotgun (WGS) entry which is preliminary data.</text>
</comment>
<organism evidence="2 3">
    <name type="scientific">Bacteroides eggerthii 1_2_48FAA</name>
    <dbReference type="NCBI Taxonomy" id="665953"/>
    <lineage>
        <taxon>Bacteria</taxon>
        <taxon>Pseudomonadati</taxon>
        <taxon>Bacteroidota</taxon>
        <taxon>Bacteroidia</taxon>
        <taxon>Bacteroidales</taxon>
        <taxon>Bacteroidaceae</taxon>
        <taxon>Bacteroides</taxon>
    </lineage>
</organism>
<dbReference type="EMBL" id="ACWG01000008">
    <property type="protein sequence ID" value="EFV31171.1"/>
    <property type="molecule type" value="Genomic_DNA"/>
</dbReference>
<reference evidence="2 3" key="1">
    <citation type="submission" date="2010-10" db="EMBL/GenBank/DDBJ databases">
        <title>The Genome Sequence of Bacteroides eggerthii strain 1_2_48FAA.</title>
        <authorList>
            <consortium name="The Broad Institute Genome Sequencing Platform"/>
            <person name="Ward D."/>
            <person name="Earl A."/>
            <person name="Feldgarden M."/>
            <person name="Young S.K."/>
            <person name="Gargeya S."/>
            <person name="Zeng Q."/>
            <person name="Alvarado L."/>
            <person name="Berlin A."/>
            <person name="Bochicchio J."/>
            <person name="Chapman S.B."/>
            <person name="Chen Z."/>
            <person name="Freedman E."/>
            <person name="Gellesch M."/>
            <person name="Goldberg J."/>
            <person name="Griggs A."/>
            <person name="Gujja S."/>
            <person name="Heilman E."/>
            <person name="Heiman D."/>
            <person name="Howarth C."/>
            <person name="Mehta T."/>
            <person name="Neiman D."/>
            <person name="Pearson M."/>
            <person name="Roberts A."/>
            <person name="Saif S."/>
            <person name="Shea T."/>
            <person name="Shenoy N."/>
            <person name="Sisk P."/>
            <person name="Stolte C."/>
            <person name="Sykes S."/>
            <person name="White J."/>
            <person name="Yandava C."/>
            <person name="Allen-Vercoe E."/>
            <person name="Ambrose C."/>
            <person name="Strauss J."/>
            <person name="Daigneault M."/>
            <person name="Haas B."/>
            <person name="Nusbaum C."/>
            <person name="Birren B."/>
        </authorList>
    </citation>
    <scope>NUCLEOTIDE SEQUENCE [LARGE SCALE GENOMIC DNA]</scope>
    <source>
        <strain evidence="2 3">1_2_48FAA</strain>
    </source>
</reference>
<dbReference type="RefSeq" id="WP_004293409.1">
    <property type="nucleotide sequence ID" value="NZ_AKBX01000003.1"/>
</dbReference>
<name>E5WW53_9BACE</name>
<accession>E5WW53</accession>
<proteinExistence type="predicted"/>
<evidence type="ECO:0000313" key="2">
    <source>
        <dbReference type="EMBL" id="EFV31171.1"/>
    </source>
</evidence>